<reference evidence="9" key="1">
    <citation type="submission" date="2016-06" db="EMBL/GenBank/DDBJ databases">
        <title>Draft Genome sequence of the fungus Inonotus baumii.</title>
        <authorList>
            <person name="Zhu H."/>
            <person name="Lin W."/>
        </authorList>
    </citation>
    <scope>NUCLEOTIDE SEQUENCE</scope>
    <source>
        <strain evidence="9">821</strain>
    </source>
</reference>
<feature type="domain" description="AMP-binding enzyme C-terminal" evidence="7">
    <location>
        <begin position="599"/>
        <end position="682"/>
    </location>
</feature>
<dbReference type="PROSITE" id="PS00455">
    <property type="entry name" value="AMP_BINDING"/>
    <property type="match status" value="1"/>
</dbReference>
<dbReference type="Pfam" id="PF16177">
    <property type="entry name" value="ACAS_N"/>
    <property type="match status" value="1"/>
</dbReference>
<comment type="catalytic activity">
    <reaction evidence="5">
        <text>acetate + ATP + CoA = acetyl-CoA + AMP + diphosphate</text>
        <dbReference type="Rhea" id="RHEA:23176"/>
        <dbReference type="ChEBI" id="CHEBI:30089"/>
        <dbReference type="ChEBI" id="CHEBI:30616"/>
        <dbReference type="ChEBI" id="CHEBI:33019"/>
        <dbReference type="ChEBI" id="CHEBI:57287"/>
        <dbReference type="ChEBI" id="CHEBI:57288"/>
        <dbReference type="ChEBI" id="CHEBI:456215"/>
        <dbReference type="EC" id="6.2.1.1"/>
    </reaction>
</comment>
<dbReference type="InterPro" id="IPR000873">
    <property type="entry name" value="AMP-dep_synth/lig_dom"/>
</dbReference>
<keyword evidence="2 5" id="KW-0436">Ligase</keyword>
<dbReference type="NCBIfam" id="NF001208">
    <property type="entry name" value="PRK00174.1"/>
    <property type="match status" value="1"/>
</dbReference>
<evidence type="ECO:0000313" key="10">
    <source>
        <dbReference type="Proteomes" id="UP000757232"/>
    </source>
</evidence>
<evidence type="ECO:0000256" key="1">
    <source>
        <dbReference type="ARBA" id="ARBA00006432"/>
    </source>
</evidence>
<dbReference type="PANTHER" id="PTHR24095:SF14">
    <property type="entry name" value="ACETYL-COENZYME A SYNTHETASE 1"/>
    <property type="match status" value="1"/>
</dbReference>
<dbReference type="InterPro" id="IPR025110">
    <property type="entry name" value="AMP-bd_C"/>
</dbReference>
<organism evidence="9 10">
    <name type="scientific">Sanghuangporus baumii</name>
    <name type="common">Phellinus baumii</name>
    <dbReference type="NCBI Taxonomy" id="108892"/>
    <lineage>
        <taxon>Eukaryota</taxon>
        <taxon>Fungi</taxon>
        <taxon>Dikarya</taxon>
        <taxon>Basidiomycota</taxon>
        <taxon>Agaricomycotina</taxon>
        <taxon>Agaricomycetes</taxon>
        <taxon>Hymenochaetales</taxon>
        <taxon>Hymenochaetaceae</taxon>
        <taxon>Sanghuangporus</taxon>
    </lineage>
</organism>
<dbReference type="PANTHER" id="PTHR24095">
    <property type="entry name" value="ACETYL-COENZYME A SYNTHETASE"/>
    <property type="match status" value="1"/>
</dbReference>
<dbReference type="InterPro" id="IPR045851">
    <property type="entry name" value="AMP-bd_C_sf"/>
</dbReference>
<dbReference type="NCBIfam" id="TIGR02188">
    <property type="entry name" value="Ac_CoA_lig_AcsA"/>
    <property type="match status" value="1"/>
</dbReference>
<evidence type="ECO:0000259" key="8">
    <source>
        <dbReference type="Pfam" id="PF16177"/>
    </source>
</evidence>
<evidence type="ECO:0000256" key="2">
    <source>
        <dbReference type="ARBA" id="ARBA00022598"/>
    </source>
</evidence>
<dbReference type="EMBL" id="LNZH02000193">
    <property type="protein sequence ID" value="OCB87287.1"/>
    <property type="molecule type" value="Genomic_DNA"/>
</dbReference>
<dbReference type="GO" id="GO:0016208">
    <property type="term" value="F:AMP binding"/>
    <property type="evidence" value="ECO:0007669"/>
    <property type="project" value="InterPro"/>
</dbReference>
<dbReference type="GO" id="GO:0005524">
    <property type="term" value="F:ATP binding"/>
    <property type="evidence" value="ECO:0007669"/>
    <property type="project" value="UniProtKB-UniRule"/>
</dbReference>
<dbReference type="AlphaFoldDB" id="A0A9Q5N3B2"/>
<protein>
    <recommendedName>
        <fullName evidence="5">Acetyl-coenzyme A synthetase</fullName>
        <ecNumber evidence="5">6.2.1.1</ecNumber>
    </recommendedName>
</protein>
<feature type="domain" description="AMP-dependent synthetase/ligase" evidence="6">
    <location>
        <begin position="151"/>
        <end position="538"/>
    </location>
</feature>
<accession>A0A9Q5N3B2</accession>
<dbReference type="GO" id="GO:0005829">
    <property type="term" value="C:cytosol"/>
    <property type="evidence" value="ECO:0007669"/>
    <property type="project" value="TreeGrafter"/>
</dbReference>
<comment type="caution">
    <text evidence="9">The sequence shown here is derived from an EMBL/GenBank/DDBJ whole genome shotgun (WGS) entry which is preliminary data.</text>
</comment>
<dbReference type="EC" id="6.2.1.1" evidence="5"/>
<keyword evidence="10" id="KW-1185">Reference proteome</keyword>
<dbReference type="FunFam" id="3.40.50.12780:FF:000001">
    <property type="entry name" value="Acetyl-coenzyme A synthetase"/>
    <property type="match status" value="1"/>
</dbReference>
<name>A0A9Q5N3B2_SANBA</name>
<keyword evidence="4 5" id="KW-0067">ATP-binding</keyword>
<evidence type="ECO:0000259" key="7">
    <source>
        <dbReference type="Pfam" id="PF13193"/>
    </source>
</evidence>
<dbReference type="InterPro" id="IPR011904">
    <property type="entry name" value="Ac_CoA_lig"/>
</dbReference>
<dbReference type="SUPFAM" id="SSF56801">
    <property type="entry name" value="Acetyl-CoA synthetase-like"/>
    <property type="match status" value="1"/>
</dbReference>
<dbReference type="InterPro" id="IPR020845">
    <property type="entry name" value="AMP-binding_CS"/>
</dbReference>
<dbReference type="Pfam" id="PF00501">
    <property type="entry name" value="AMP-binding"/>
    <property type="match status" value="1"/>
</dbReference>
<dbReference type="CDD" id="cd05966">
    <property type="entry name" value="ACS"/>
    <property type="match status" value="1"/>
</dbReference>
<dbReference type="InterPro" id="IPR032387">
    <property type="entry name" value="ACAS_N"/>
</dbReference>
<dbReference type="GO" id="GO:0019427">
    <property type="term" value="P:acetyl-CoA biosynthetic process from acetate"/>
    <property type="evidence" value="ECO:0007669"/>
    <property type="project" value="InterPro"/>
</dbReference>
<feature type="domain" description="Acetyl-coenzyme A synthetase N-terminal" evidence="8">
    <location>
        <begin position="92"/>
        <end position="149"/>
    </location>
</feature>
<dbReference type="Proteomes" id="UP000757232">
    <property type="component" value="Unassembled WGS sequence"/>
</dbReference>
<evidence type="ECO:0000256" key="4">
    <source>
        <dbReference type="ARBA" id="ARBA00022840"/>
    </source>
</evidence>
<dbReference type="Gene3D" id="3.40.50.12780">
    <property type="entry name" value="N-terminal domain of ligase-like"/>
    <property type="match status" value="1"/>
</dbReference>
<dbReference type="Pfam" id="PF13193">
    <property type="entry name" value="AMP-binding_C"/>
    <property type="match status" value="1"/>
</dbReference>
<dbReference type="InterPro" id="IPR042099">
    <property type="entry name" value="ANL_N_sf"/>
</dbReference>
<dbReference type="OrthoDB" id="1706066at2759"/>
<gene>
    <name evidence="9" type="ORF">A7U60_g5616</name>
</gene>
<keyword evidence="3 5" id="KW-0547">Nucleotide-binding</keyword>
<evidence type="ECO:0000313" key="9">
    <source>
        <dbReference type="EMBL" id="OCB87287.1"/>
    </source>
</evidence>
<comment type="similarity">
    <text evidence="1 5">Belongs to the ATP-dependent AMP-binding enzyme family.</text>
</comment>
<dbReference type="GO" id="GO:0003987">
    <property type="term" value="F:acetate-CoA ligase activity"/>
    <property type="evidence" value="ECO:0007669"/>
    <property type="project" value="UniProtKB-UniRule"/>
</dbReference>
<evidence type="ECO:0000256" key="3">
    <source>
        <dbReference type="ARBA" id="ARBA00022741"/>
    </source>
</evidence>
<dbReference type="Gene3D" id="3.30.300.30">
    <property type="match status" value="1"/>
</dbReference>
<sequence length="720" mass="79936">MSIVFEDHELAPIYPIASRMREGPKKPHIGPSRKDYQEAHAKTIGDGSDEWWEKVIMSIVFEDHELAPIYPIASRMREGPKKPHIGPSRKEYQEAHAKTIGDGSDEWWEKVARETLHWDRPFKTVRSGGFINGDIVWFPEGGLNACYNCVDRWAFKHPEKTAIIYEADEPGEGYTVSYGELFREVCRVANVLREFGVKKGDTVSIYLPMTWHATAAFLACARIGAIHSVVFAGFSAESLRDRVCDCSSRVLITTDEGRRGGKTIATKAIVDAALKECPSVEHVLVLKRTGRQVPWTEGRDKWWHEEAAKVQAYSPPEVMSSEDPLFILYTSGSTGKPKGVVHTTGGFLLSAALTTKYVFDLHPDDKFACMADVGWITGHTYIVYGPLANGITTTVFESTPVYPTPSRYWQYVEKHKITHFYSAPTAIRLLRRLGHQHVSGHDLSSLRVLGSVGEPINPEAWYWYHEYVGREQCAIVDTFWQTETGSIVITPFPGAIETKPGSATVPFFGIEPVILDPQNGHVLEGNGVEGVLVLKNPWPSIARTVYGDHKRYLETYMKPYPGFFYTGDGAARDKDGYIWIKGRVDDVINVSGHRLSTAEIESALILHAGVAETAVIGTADELTGQAVHAFVTLKPDFTPPVGEDEGALARELTLQVRKVIGPFAAPKRVYVVTDLPKTRSGKIMRRVLRKIVAGEGDQLGDLSTLSDPSVVDMIKARVSA</sequence>
<evidence type="ECO:0000259" key="6">
    <source>
        <dbReference type="Pfam" id="PF00501"/>
    </source>
</evidence>
<evidence type="ECO:0000256" key="5">
    <source>
        <dbReference type="RuleBase" id="RU361147"/>
    </source>
</evidence>
<proteinExistence type="inferred from homology"/>